<keyword evidence="1" id="KW-1133">Transmembrane helix</keyword>
<feature type="transmembrane region" description="Helical" evidence="1">
    <location>
        <begin position="60"/>
        <end position="81"/>
    </location>
</feature>
<dbReference type="Proteomes" id="UP000219412">
    <property type="component" value="Unassembled WGS sequence"/>
</dbReference>
<evidence type="ECO:0000313" key="2">
    <source>
        <dbReference type="EMBL" id="SOC40649.1"/>
    </source>
</evidence>
<gene>
    <name evidence="2" type="ORF">SAMN05878391_1044</name>
</gene>
<keyword evidence="1" id="KW-0812">Transmembrane</keyword>
<dbReference type="InterPro" id="IPR019649">
    <property type="entry name" value="DUF2512"/>
</dbReference>
<dbReference type="OrthoDB" id="2111682at2"/>
<evidence type="ECO:0000256" key="1">
    <source>
        <dbReference type="SAM" id="Phobius"/>
    </source>
</evidence>
<keyword evidence="3" id="KW-1185">Reference proteome</keyword>
<reference evidence="3" key="1">
    <citation type="submission" date="2017-08" db="EMBL/GenBank/DDBJ databases">
        <authorList>
            <person name="Varghese N."/>
            <person name="Submissions S."/>
        </authorList>
    </citation>
    <scope>NUCLEOTIDE SEQUENCE [LARGE SCALE GENOMIC DNA]</scope>
    <source>
        <strain evidence="3">DSM 23173</strain>
    </source>
</reference>
<organism evidence="2 3">
    <name type="scientific">Salinicoccus kekensis</name>
    <dbReference type="NCBI Taxonomy" id="714307"/>
    <lineage>
        <taxon>Bacteria</taxon>
        <taxon>Bacillati</taxon>
        <taxon>Bacillota</taxon>
        <taxon>Bacilli</taxon>
        <taxon>Bacillales</taxon>
        <taxon>Staphylococcaceae</taxon>
        <taxon>Salinicoccus</taxon>
    </lineage>
</organism>
<dbReference type="EMBL" id="OBQF01000002">
    <property type="protein sequence ID" value="SOC40649.1"/>
    <property type="molecule type" value="Genomic_DNA"/>
</dbReference>
<dbReference type="AlphaFoldDB" id="A0A285UFN5"/>
<name>A0A285UFN5_9STAP</name>
<feature type="transmembrane region" description="Helical" evidence="1">
    <location>
        <begin position="87"/>
        <end position="107"/>
    </location>
</feature>
<feature type="transmembrane region" description="Helical" evidence="1">
    <location>
        <begin position="30"/>
        <end position="48"/>
    </location>
</feature>
<proteinExistence type="predicted"/>
<dbReference type="RefSeq" id="WP_097039841.1">
    <property type="nucleotide sequence ID" value="NZ_OBQF01000002.1"/>
</dbReference>
<accession>A0A285UFN5</accession>
<sequence length="128" mass="13569">MEHVKALGIKGIMTLIVLWIVLGVGYDMSFWPMILVTTIVLGAISYLAGDLGILPAAGNMVATISDLVVTFLVVWLLGLALTDMSGGTVAVAAIISAVIIAVGEYLFHIYLLKNGPFPANAKERRNPS</sequence>
<protein>
    <submittedName>
        <fullName evidence="2">Uncharacterized protein DUF2512</fullName>
    </submittedName>
</protein>
<keyword evidence="1" id="KW-0472">Membrane</keyword>
<evidence type="ECO:0000313" key="3">
    <source>
        <dbReference type="Proteomes" id="UP000219412"/>
    </source>
</evidence>
<feature type="transmembrane region" description="Helical" evidence="1">
    <location>
        <begin position="7"/>
        <end position="24"/>
    </location>
</feature>
<dbReference type="Pfam" id="PF10710">
    <property type="entry name" value="DUF2512"/>
    <property type="match status" value="1"/>
</dbReference>